<accession>A0A699IUH8</accession>
<name>A0A699IUH8_TANCI</name>
<dbReference type="EMBL" id="BKCJ010335130">
    <property type="protein sequence ID" value="GEZ87090.1"/>
    <property type="molecule type" value="Genomic_DNA"/>
</dbReference>
<reference evidence="2" key="1">
    <citation type="journal article" date="2019" name="Sci. Rep.">
        <title>Draft genome of Tanacetum cinerariifolium, the natural source of mosquito coil.</title>
        <authorList>
            <person name="Yamashiro T."/>
            <person name="Shiraishi A."/>
            <person name="Satake H."/>
            <person name="Nakayama K."/>
        </authorList>
    </citation>
    <scope>NUCLEOTIDE SEQUENCE</scope>
</reference>
<gene>
    <name evidence="2" type="ORF">Tci_559063</name>
</gene>
<evidence type="ECO:0000313" key="2">
    <source>
        <dbReference type="EMBL" id="GEZ87090.1"/>
    </source>
</evidence>
<organism evidence="2">
    <name type="scientific">Tanacetum cinerariifolium</name>
    <name type="common">Dalmatian daisy</name>
    <name type="synonym">Chrysanthemum cinerariifolium</name>
    <dbReference type="NCBI Taxonomy" id="118510"/>
    <lineage>
        <taxon>Eukaryota</taxon>
        <taxon>Viridiplantae</taxon>
        <taxon>Streptophyta</taxon>
        <taxon>Embryophyta</taxon>
        <taxon>Tracheophyta</taxon>
        <taxon>Spermatophyta</taxon>
        <taxon>Magnoliopsida</taxon>
        <taxon>eudicotyledons</taxon>
        <taxon>Gunneridae</taxon>
        <taxon>Pentapetalae</taxon>
        <taxon>asterids</taxon>
        <taxon>campanulids</taxon>
        <taxon>Asterales</taxon>
        <taxon>Asteraceae</taxon>
        <taxon>Asteroideae</taxon>
        <taxon>Anthemideae</taxon>
        <taxon>Anthemidinae</taxon>
        <taxon>Tanacetum</taxon>
    </lineage>
</organism>
<sequence>HEYVAPNRQQFEELIRYGSKPYLEKVRAYIPVSVPSLSADSSGLGLWFEVSIDFEESFALVARLEAVRIFVAYAAHKSFLIYQMDIKTTFLNSPQKEEQAPRDWYDELSTFLMSKDFTKGTIDPTLFTVTAVVVINEGGGGGLPEKLIAGKDSPSVFRDTTFKAVVQPDLTNLLEISRKQSYDFDRKDCWNLVAMELYFLIV</sequence>
<feature type="domain" description="Reverse transcriptase Ty1/copia-type" evidence="1">
    <location>
        <begin position="51"/>
        <end position="95"/>
    </location>
</feature>
<dbReference type="Pfam" id="PF07727">
    <property type="entry name" value="RVT_2"/>
    <property type="match status" value="1"/>
</dbReference>
<dbReference type="AlphaFoldDB" id="A0A699IUH8"/>
<protein>
    <recommendedName>
        <fullName evidence="1">Reverse transcriptase Ty1/copia-type domain-containing protein</fullName>
    </recommendedName>
</protein>
<comment type="caution">
    <text evidence="2">The sequence shown here is derived from an EMBL/GenBank/DDBJ whole genome shotgun (WGS) entry which is preliminary data.</text>
</comment>
<feature type="non-terminal residue" evidence="2">
    <location>
        <position position="1"/>
    </location>
</feature>
<evidence type="ECO:0000259" key="1">
    <source>
        <dbReference type="Pfam" id="PF07727"/>
    </source>
</evidence>
<dbReference type="InterPro" id="IPR013103">
    <property type="entry name" value="RVT_2"/>
</dbReference>
<proteinExistence type="predicted"/>